<dbReference type="Gramene" id="TVU02507">
    <property type="protein sequence ID" value="TVU02507"/>
    <property type="gene ID" value="EJB05_51992"/>
</dbReference>
<dbReference type="EMBL" id="RWGY01000316">
    <property type="protein sequence ID" value="TVU02507.1"/>
    <property type="molecule type" value="Genomic_DNA"/>
</dbReference>
<evidence type="ECO:0000313" key="1">
    <source>
        <dbReference type="EMBL" id="TVU02507.1"/>
    </source>
</evidence>
<reference evidence="1 2" key="1">
    <citation type="journal article" date="2019" name="Sci. Rep.">
        <title>A high-quality genome of Eragrostis curvula grass provides insights into Poaceae evolution and supports new strategies to enhance forage quality.</title>
        <authorList>
            <person name="Carballo J."/>
            <person name="Santos B.A.C.M."/>
            <person name="Zappacosta D."/>
            <person name="Garbus I."/>
            <person name="Selva J.P."/>
            <person name="Gallo C.A."/>
            <person name="Diaz A."/>
            <person name="Albertini E."/>
            <person name="Caccamo M."/>
            <person name="Echenique V."/>
        </authorList>
    </citation>
    <scope>NUCLEOTIDE SEQUENCE [LARGE SCALE GENOMIC DNA]</scope>
    <source>
        <strain evidence="2">cv. Victoria</strain>
        <tissue evidence="1">Leaf</tissue>
    </source>
</reference>
<evidence type="ECO:0000313" key="2">
    <source>
        <dbReference type="Proteomes" id="UP000324897"/>
    </source>
</evidence>
<comment type="caution">
    <text evidence="1">The sequence shown here is derived from an EMBL/GenBank/DDBJ whole genome shotgun (WGS) entry which is preliminary data.</text>
</comment>
<evidence type="ECO:0008006" key="3">
    <source>
        <dbReference type="Google" id="ProtNLM"/>
    </source>
</evidence>
<dbReference type="AlphaFoldDB" id="A0A5J9SUC5"/>
<organism evidence="1 2">
    <name type="scientific">Eragrostis curvula</name>
    <name type="common">weeping love grass</name>
    <dbReference type="NCBI Taxonomy" id="38414"/>
    <lineage>
        <taxon>Eukaryota</taxon>
        <taxon>Viridiplantae</taxon>
        <taxon>Streptophyta</taxon>
        <taxon>Embryophyta</taxon>
        <taxon>Tracheophyta</taxon>
        <taxon>Spermatophyta</taxon>
        <taxon>Magnoliopsida</taxon>
        <taxon>Liliopsida</taxon>
        <taxon>Poales</taxon>
        <taxon>Poaceae</taxon>
        <taxon>PACMAD clade</taxon>
        <taxon>Chloridoideae</taxon>
        <taxon>Eragrostideae</taxon>
        <taxon>Eragrostidinae</taxon>
        <taxon>Eragrostis</taxon>
    </lineage>
</organism>
<accession>A0A5J9SUC5</accession>
<dbReference type="Gene3D" id="3.40.50.1010">
    <property type="entry name" value="5'-nuclease"/>
    <property type="match status" value="1"/>
</dbReference>
<proteinExistence type="predicted"/>
<sequence>MPSSPEAADFLGAVLQLQHCSVIVDTNFINFSIKNKLDLEKGMMDCLYAKWSQHEAKKRAENIQSRNI</sequence>
<protein>
    <recommendedName>
        <fullName evidence="3">PIN domain-containing protein</fullName>
    </recommendedName>
</protein>
<name>A0A5J9SUC5_9POAL</name>
<gene>
    <name evidence="1" type="ORF">EJB05_51992</name>
</gene>
<dbReference type="Proteomes" id="UP000324897">
    <property type="component" value="Unassembled WGS sequence"/>
</dbReference>
<keyword evidence="2" id="KW-1185">Reference proteome</keyword>
<dbReference type="OrthoDB" id="76105at2759"/>